<dbReference type="Pfam" id="PF13561">
    <property type="entry name" value="adh_short_C2"/>
    <property type="match status" value="1"/>
</dbReference>
<reference evidence="3 4" key="1">
    <citation type="submission" date="2019-12" db="EMBL/GenBank/DDBJ databases">
        <title>Genomic-based taxomic classification of the family Erythrobacteraceae.</title>
        <authorList>
            <person name="Xu L."/>
        </authorList>
    </citation>
    <scope>NUCLEOTIDE SEQUENCE [LARGE SCALE GENOMIC DNA]</scope>
    <source>
        <strain evidence="3 4">KEMB 9005-328</strain>
    </source>
</reference>
<dbReference type="PANTHER" id="PTHR24321">
    <property type="entry name" value="DEHYDROGENASES, SHORT CHAIN"/>
    <property type="match status" value="1"/>
</dbReference>
<name>A0A845AHQ4_9SPHN</name>
<dbReference type="FunFam" id="3.40.50.720:FF:000084">
    <property type="entry name" value="Short-chain dehydrogenase reductase"/>
    <property type="match status" value="1"/>
</dbReference>
<evidence type="ECO:0000313" key="4">
    <source>
        <dbReference type="Proteomes" id="UP000439780"/>
    </source>
</evidence>
<evidence type="ECO:0000256" key="1">
    <source>
        <dbReference type="ARBA" id="ARBA00006484"/>
    </source>
</evidence>
<dbReference type="PANTHER" id="PTHR24321:SF8">
    <property type="entry name" value="ESTRADIOL 17-BETA-DEHYDROGENASE 8-RELATED"/>
    <property type="match status" value="1"/>
</dbReference>
<accession>A0A845AHQ4</accession>
<gene>
    <name evidence="3" type="ORF">GRI58_13275</name>
</gene>
<evidence type="ECO:0000256" key="2">
    <source>
        <dbReference type="ARBA" id="ARBA00023002"/>
    </source>
</evidence>
<keyword evidence="2" id="KW-0560">Oxidoreductase</keyword>
<organism evidence="3 4">
    <name type="scientific">Qipengyuania algicida</name>
    <dbReference type="NCBI Taxonomy" id="1836209"/>
    <lineage>
        <taxon>Bacteria</taxon>
        <taxon>Pseudomonadati</taxon>
        <taxon>Pseudomonadota</taxon>
        <taxon>Alphaproteobacteria</taxon>
        <taxon>Sphingomonadales</taxon>
        <taxon>Erythrobacteraceae</taxon>
        <taxon>Qipengyuania</taxon>
    </lineage>
</organism>
<dbReference type="InterPro" id="IPR036291">
    <property type="entry name" value="NAD(P)-bd_dom_sf"/>
</dbReference>
<comment type="similarity">
    <text evidence="1">Belongs to the short-chain dehydrogenases/reductases (SDR) family.</text>
</comment>
<dbReference type="EMBL" id="WTYA01000011">
    <property type="protein sequence ID" value="MXP29780.1"/>
    <property type="molecule type" value="Genomic_DNA"/>
</dbReference>
<sequence length="292" mass="29945">MPLQVPNSGRFTGKTVIVTGAASGIGAASARLFASEGAIVFAADIDSEGGAALAASDAGDIRFQHCDVTNTDSIRCLMDRAGEETGGIDVVLNNAGAGGARASLADIEPDEWDRTMDLLLRSVAFGIRYAVHHMKGRKGASIVNISSVAAVGPGYSPSAYAVAKAGVLHLTKVAATDLAQFGIRVNAVQPGFINTNIFTSSLEMPDQFKDQAKAAIAQMSSQAQPVARGGQPEDIANAVAYLASEAAGFVTGASLLVDGGITLGPRHSWDPETPGLFATLEAMEQQAKGQAG</sequence>
<evidence type="ECO:0000313" key="3">
    <source>
        <dbReference type="EMBL" id="MXP29780.1"/>
    </source>
</evidence>
<keyword evidence="4" id="KW-1185">Reference proteome</keyword>
<comment type="caution">
    <text evidence="3">The sequence shown here is derived from an EMBL/GenBank/DDBJ whole genome shotgun (WGS) entry which is preliminary data.</text>
</comment>
<dbReference type="PRINTS" id="PR00080">
    <property type="entry name" value="SDRFAMILY"/>
</dbReference>
<dbReference type="OrthoDB" id="5457012at2"/>
<dbReference type="SUPFAM" id="SSF51735">
    <property type="entry name" value="NAD(P)-binding Rossmann-fold domains"/>
    <property type="match status" value="1"/>
</dbReference>
<dbReference type="InterPro" id="IPR002347">
    <property type="entry name" value="SDR_fam"/>
</dbReference>
<dbReference type="AlphaFoldDB" id="A0A845AHQ4"/>
<dbReference type="GO" id="GO:0016491">
    <property type="term" value="F:oxidoreductase activity"/>
    <property type="evidence" value="ECO:0007669"/>
    <property type="project" value="UniProtKB-KW"/>
</dbReference>
<dbReference type="Gene3D" id="3.40.50.720">
    <property type="entry name" value="NAD(P)-binding Rossmann-like Domain"/>
    <property type="match status" value="1"/>
</dbReference>
<proteinExistence type="inferred from homology"/>
<dbReference type="PRINTS" id="PR00081">
    <property type="entry name" value="GDHRDH"/>
</dbReference>
<protein>
    <submittedName>
        <fullName evidence="3">SDR family oxidoreductase</fullName>
    </submittedName>
</protein>
<dbReference type="Proteomes" id="UP000439780">
    <property type="component" value="Unassembled WGS sequence"/>
</dbReference>
<dbReference type="CDD" id="cd05233">
    <property type="entry name" value="SDR_c"/>
    <property type="match status" value="1"/>
</dbReference>